<gene>
    <name evidence="2" type="ORF">O991_02349</name>
</gene>
<feature type="transmembrane region" description="Helical" evidence="1">
    <location>
        <begin position="395"/>
        <end position="414"/>
    </location>
</feature>
<sequence length="612" mass="69765">MLEKENIKRNEGKSKIMKKKKGTQLSIDSPNWLLIIIVLCFAAFIMVSPQVYLHSVILGNDIMFHFNRFYETYMQIKTGNFNFFQSLYSFQSSGRIITAFYGADFAYLQGLLLIILKSWFKYQLVSSFSCFFIAGASMFWLTYKCKVRTNIGLIIALLYMSSSAVSYYPIAQAFTGWGAALMPLLFVPAIEALKNKERPIRPLQLAIPVTLLLSTHLLSLVIGILAILPFYVIAFINTKNKLNMIFRLVESIGLTMLFSANTIIGFIDVYLSNKILSPSPISQMLSQSMSFSLEGNSWGNYGLVFTAIFFAVIIYFFLNWAKTSLTSKVIVIVGAFFMLLSSKLLPWNSIPHMFKFVSFFQFPQRFSVIAFVLLLLSFALILQESKLLKDVDKKYYILTLLCALFSIFNVYNLMYDQSWHWNTNDLTAAGNNKSSMVEKDPQKLREAFYNKDLNIALKAIQKGTPDYLPVQKNVESSDVLKQNPYELYTSQIINNNVHFNKTVTSDSKLRLTWTNNSNEESDIQLPIIIYNHSTVTLNGKKLTPNEIKTTQIGAAIVTSSPGKNTLVIGYKPFVLFKIAFPIKILSILSTIIYVIYKYKKNKNNRNIKITKD</sequence>
<dbReference type="RefSeq" id="WP_002341597.1">
    <property type="nucleotide sequence ID" value="NZ_KI518289.1"/>
</dbReference>
<keyword evidence="1" id="KW-1133">Transmembrane helix</keyword>
<keyword evidence="1" id="KW-0812">Transmembrane</keyword>
<evidence type="ECO:0000313" key="2">
    <source>
        <dbReference type="EMBL" id="ERT49385.1"/>
    </source>
</evidence>
<comment type="caution">
    <text evidence="2">The sequence shown here is derived from an EMBL/GenBank/DDBJ whole genome shotgun (WGS) entry which is preliminary data.</text>
</comment>
<dbReference type="EMBL" id="AXOL01000064">
    <property type="protein sequence ID" value="ERT49385.1"/>
    <property type="molecule type" value="Genomic_DNA"/>
</dbReference>
<reference evidence="2 3" key="1">
    <citation type="submission" date="2013-09" db="EMBL/GenBank/DDBJ databases">
        <title>The Genome Sequence of Enterococcus faecium 10/96A.</title>
        <authorList>
            <consortium name="The Broad Institute Genome Sequencing Platform"/>
            <consortium name="The Broad Institute Genome Sequencing Center for Infectious Disease"/>
            <person name="Earl A.M."/>
            <person name="Gilmore M.S."/>
            <person name="Lebreton F."/>
            <person name="Courvalin P."/>
            <person name="Walker B."/>
            <person name="Young S.K."/>
            <person name="Zeng Q."/>
            <person name="Gargeya S."/>
            <person name="Fitzgerald M."/>
            <person name="Haas B."/>
            <person name="Abouelleil A."/>
            <person name="Alvarado L."/>
            <person name="Arachchi H.M."/>
            <person name="Berlin A.M."/>
            <person name="Chapman S.B."/>
            <person name="Dewar J."/>
            <person name="Goldberg J."/>
            <person name="Griggs A."/>
            <person name="Gujja S."/>
            <person name="Hansen M."/>
            <person name="Howarth C."/>
            <person name="Imamovic A."/>
            <person name="Larimer J."/>
            <person name="McCowan C."/>
            <person name="Murphy C."/>
            <person name="Neiman D."/>
            <person name="Pearson M."/>
            <person name="Priest M."/>
            <person name="Roberts A."/>
            <person name="Saif S."/>
            <person name="Shea T."/>
            <person name="Sisk P."/>
            <person name="Sykes S."/>
            <person name="Wortman J."/>
            <person name="Nusbaum C."/>
            <person name="Birren B."/>
        </authorList>
    </citation>
    <scope>NUCLEOTIDE SEQUENCE [LARGE SCALE GENOMIC DNA]</scope>
    <source>
        <strain evidence="2 3">10/96A</strain>
    </source>
</reference>
<keyword evidence="1" id="KW-0472">Membrane</keyword>
<evidence type="ECO:0000256" key="1">
    <source>
        <dbReference type="SAM" id="Phobius"/>
    </source>
</evidence>
<dbReference type="AlphaFoldDB" id="A0AAV3L2T5"/>
<organism evidence="2 3">
    <name type="scientific">Enterococcus faecium 10/96A</name>
    <dbReference type="NCBI Taxonomy" id="1391465"/>
    <lineage>
        <taxon>Bacteria</taxon>
        <taxon>Bacillati</taxon>
        <taxon>Bacillota</taxon>
        <taxon>Bacilli</taxon>
        <taxon>Lactobacillales</taxon>
        <taxon>Enterococcaceae</taxon>
        <taxon>Enterococcus</taxon>
    </lineage>
</organism>
<feature type="transmembrane region" description="Helical" evidence="1">
    <location>
        <begin position="365"/>
        <end position="383"/>
    </location>
</feature>
<feature type="transmembrane region" description="Helical" evidence="1">
    <location>
        <begin position="205"/>
        <end position="236"/>
    </location>
</feature>
<feature type="transmembrane region" description="Helical" evidence="1">
    <location>
        <begin position="32"/>
        <end position="53"/>
    </location>
</feature>
<accession>A0AAV3L2T5</accession>
<evidence type="ECO:0000313" key="3">
    <source>
        <dbReference type="Proteomes" id="UP000017126"/>
    </source>
</evidence>
<dbReference type="Proteomes" id="UP000017126">
    <property type="component" value="Unassembled WGS sequence"/>
</dbReference>
<name>A0AAV3L2T5_ENTFC</name>
<feature type="transmembrane region" description="Helical" evidence="1">
    <location>
        <begin position="122"/>
        <end position="143"/>
    </location>
</feature>
<feature type="transmembrane region" description="Helical" evidence="1">
    <location>
        <begin position="298"/>
        <end position="318"/>
    </location>
</feature>
<feature type="transmembrane region" description="Helical" evidence="1">
    <location>
        <begin position="325"/>
        <end position="345"/>
    </location>
</feature>
<feature type="transmembrane region" description="Helical" evidence="1">
    <location>
        <begin position="150"/>
        <end position="168"/>
    </location>
</feature>
<protein>
    <submittedName>
        <fullName evidence="2">Uncharacterized protein</fullName>
    </submittedName>
</protein>
<proteinExistence type="predicted"/>
<feature type="transmembrane region" description="Helical" evidence="1">
    <location>
        <begin position="574"/>
        <end position="596"/>
    </location>
</feature>